<name>A0A5C6AF86_9BACT</name>
<dbReference type="Proteomes" id="UP000317421">
    <property type="component" value="Unassembled WGS sequence"/>
</dbReference>
<dbReference type="Pfam" id="PF07583">
    <property type="entry name" value="PSCyt2"/>
    <property type="match status" value="1"/>
</dbReference>
<dbReference type="InterPro" id="IPR036909">
    <property type="entry name" value="Cyt_c-like_dom_sf"/>
</dbReference>
<protein>
    <submittedName>
        <fullName evidence="4">Planctomycete cytochrome C</fullName>
    </submittedName>
</protein>
<dbReference type="Pfam" id="PF13385">
    <property type="entry name" value="Laminin_G_3"/>
    <property type="match status" value="1"/>
</dbReference>
<keyword evidence="2" id="KW-1015">Disulfide bond</keyword>
<dbReference type="InterPro" id="IPR011429">
    <property type="entry name" value="Cyt_c_Planctomycete-type"/>
</dbReference>
<dbReference type="PANTHER" id="PTHR35889:SF3">
    <property type="entry name" value="F-BOX DOMAIN-CONTAINING PROTEIN"/>
    <property type="match status" value="1"/>
</dbReference>
<comment type="caution">
    <text evidence="4">The sequence shown here is derived from an EMBL/GenBank/DDBJ whole genome shotgun (WGS) entry which is preliminary data.</text>
</comment>
<dbReference type="InterPro" id="IPR006558">
    <property type="entry name" value="LamG-like"/>
</dbReference>
<dbReference type="GO" id="GO:0020037">
    <property type="term" value="F:heme binding"/>
    <property type="evidence" value="ECO:0007669"/>
    <property type="project" value="InterPro"/>
</dbReference>
<evidence type="ECO:0000313" key="5">
    <source>
        <dbReference type="Proteomes" id="UP000317421"/>
    </source>
</evidence>
<dbReference type="Pfam" id="PF07587">
    <property type="entry name" value="PSD1"/>
    <property type="match status" value="1"/>
</dbReference>
<dbReference type="InterPro" id="IPR011444">
    <property type="entry name" value="DUF1549"/>
</dbReference>
<accession>A0A5C6AF86</accession>
<dbReference type="SUPFAM" id="SSF49899">
    <property type="entry name" value="Concanavalin A-like lectins/glucanases"/>
    <property type="match status" value="1"/>
</dbReference>
<keyword evidence="1" id="KW-0732">Signal</keyword>
<feature type="domain" description="LamG-like jellyroll fold" evidence="3">
    <location>
        <begin position="499"/>
        <end position="645"/>
    </location>
</feature>
<gene>
    <name evidence="4" type="ORF">Pla108_18730</name>
</gene>
<evidence type="ECO:0000256" key="2">
    <source>
        <dbReference type="ARBA" id="ARBA00023157"/>
    </source>
</evidence>
<keyword evidence="5" id="KW-1185">Reference proteome</keyword>
<evidence type="ECO:0000313" key="4">
    <source>
        <dbReference type="EMBL" id="TWT97721.1"/>
    </source>
</evidence>
<dbReference type="OrthoDB" id="127107at2"/>
<reference evidence="4 5" key="1">
    <citation type="submission" date="2019-02" db="EMBL/GenBank/DDBJ databases">
        <title>Deep-cultivation of Planctomycetes and their phenomic and genomic characterization uncovers novel biology.</title>
        <authorList>
            <person name="Wiegand S."/>
            <person name="Jogler M."/>
            <person name="Boedeker C."/>
            <person name="Pinto D."/>
            <person name="Vollmers J."/>
            <person name="Rivas-Marin E."/>
            <person name="Kohn T."/>
            <person name="Peeters S.H."/>
            <person name="Heuer A."/>
            <person name="Rast P."/>
            <person name="Oberbeckmann S."/>
            <person name="Bunk B."/>
            <person name="Jeske O."/>
            <person name="Meyerdierks A."/>
            <person name="Storesund J.E."/>
            <person name="Kallscheuer N."/>
            <person name="Luecker S."/>
            <person name="Lage O.M."/>
            <person name="Pohl T."/>
            <person name="Merkel B.J."/>
            <person name="Hornburger P."/>
            <person name="Mueller R.-W."/>
            <person name="Bruemmer F."/>
            <person name="Labrenz M."/>
            <person name="Spormann A.M."/>
            <person name="Op Den Camp H."/>
            <person name="Overmann J."/>
            <person name="Amann R."/>
            <person name="Jetten M.S.M."/>
            <person name="Mascher T."/>
            <person name="Medema M.H."/>
            <person name="Devos D.P."/>
            <person name="Kaster A.-K."/>
            <person name="Ovreas L."/>
            <person name="Rohde M."/>
            <person name="Galperin M.Y."/>
            <person name="Jogler C."/>
        </authorList>
    </citation>
    <scope>NUCLEOTIDE SEQUENCE [LARGE SCALE GENOMIC DNA]</scope>
    <source>
        <strain evidence="4 5">Pla108</strain>
    </source>
</reference>
<evidence type="ECO:0000259" key="3">
    <source>
        <dbReference type="SMART" id="SM00560"/>
    </source>
</evidence>
<organism evidence="4 5">
    <name type="scientific">Botrimarina colliarenosi</name>
    <dbReference type="NCBI Taxonomy" id="2528001"/>
    <lineage>
        <taxon>Bacteria</taxon>
        <taxon>Pseudomonadati</taxon>
        <taxon>Planctomycetota</taxon>
        <taxon>Planctomycetia</taxon>
        <taxon>Pirellulales</taxon>
        <taxon>Lacipirellulaceae</taxon>
        <taxon>Botrimarina</taxon>
    </lineage>
</organism>
<dbReference type="EMBL" id="SJPR01000002">
    <property type="protein sequence ID" value="TWT97721.1"/>
    <property type="molecule type" value="Genomic_DNA"/>
</dbReference>
<dbReference type="InterPro" id="IPR013320">
    <property type="entry name" value="ConA-like_dom_sf"/>
</dbReference>
<dbReference type="SUPFAM" id="SSF46626">
    <property type="entry name" value="Cytochrome c"/>
    <property type="match status" value="1"/>
</dbReference>
<dbReference type="InterPro" id="IPR022655">
    <property type="entry name" value="DUF1553"/>
</dbReference>
<dbReference type="AlphaFoldDB" id="A0A5C6AF86"/>
<dbReference type="Gene3D" id="2.60.120.200">
    <property type="match status" value="1"/>
</dbReference>
<dbReference type="PANTHER" id="PTHR35889">
    <property type="entry name" value="CYCLOINULO-OLIGOSACCHARIDE FRUCTANOTRANSFERASE-RELATED"/>
    <property type="match status" value="1"/>
</dbReference>
<evidence type="ECO:0000256" key="1">
    <source>
        <dbReference type="ARBA" id="ARBA00022729"/>
    </source>
</evidence>
<dbReference type="SMART" id="SM00560">
    <property type="entry name" value="LamGL"/>
    <property type="match status" value="1"/>
</dbReference>
<dbReference type="Pfam" id="PF07635">
    <property type="entry name" value="PSCyt1"/>
    <property type="match status" value="1"/>
</dbReference>
<proteinExistence type="predicted"/>
<dbReference type="GO" id="GO:0009055">
    <property type="term" value="F:electron transfer activity"/>
    <property type="evidence" value="ECO:0007669"/>
    <property type="project" value="InterPro"/>
</dbReference>
<dbReference type="RefSeq" id="WP_146444632.1">
    <property type="nucleotide sequence ID" value="NZ_SJPR01000002.1"/>
</dbReference>
<sequence length="1060" mass="116934">MPPSDVTPPAGAKPRKPSVGVLRGLVFGLALCGASLVTAAETGDLPGDARLILSDRCFKCHGPDAGSREADLRLDTAEGAADAVASGELLRRVMSDDEYEVMPPPDSKIELSPAEKATLVKWVASGATYRQHWAFEDLPSRVEAPDSGPSEWPRGEIDRFVLARLHAAGFEPSPEAKPAAWFRRVCFDLTGLPPTAAQLDEFRASLTRLGEKAYGETVDRLLAKPAYGEQMAVAWLDAARYADSYGYQSDKLNTQWPYRDWVVRAFNENLPYDDFLIWQLAGDLLPNATRDQRLATAFNRLHRLNNEGGAVFEEWRIENVSDRVHTYGTAVLGLTMECCRCHDHKYDPISQRDYFALSAFFNSIDESGLYDRTEKVPAPSMLLPTASQEQELNDAEAAMVDAEVAQSAAIESARERYRTWRIQAADDLSLPNRTMAMRFDGDFAVEGEQPDELKAAVSTNNREPTDGLSFVDSAGRQAVAFDGERGVNITGVPDLDRWTPFTFAMTLRDKLRTNHQAVLAHQTQGTDAGYNGWDLTIEAGHVASRMYRVWPGNAIGVRSVEPIPQSEWVHVTATYDGSSQAAGLRLFLNGRELAVTVVRDGLKKKTNGVVGHRRSLVVGQRFRDRGFEGGLVDDVALFQRALSETEVRSLATDAPLEPSFEYFCSAIDPACRRASAELTEARQRFVLGEETVQEVPVMEEMDEPRPAYVLARGQYDSPKNDETLVERGAFASILPPFPESEPLDRLGLARWTVSDDHPLTARVAVNRLWANFFGAGLVTTPENFGSQGALPTDQSLLDWLARDFVDHGWDMKRLCRKIVLSAAYRQSSYSTPELIAADPKNALLTRGPAFRLSAEQIRDAALSASGLLNTARGGPPISPYQPGGDLWKESNAMSPPYEQSVGKALYRRSLYSVWKRTAPLPNMLAFDAGSRETCVVARSRTNTPLQALVLLNDVQFIEACRALATRAFQDHPSDSLGERGRIASCFTAFTGRAPTDDEAALLARLQEQELAYYRSHPGEAAKLLRLGDLPVREGEDPAELAAMTIVCQAILNLDATVWRR</sequence>